<sequence length="86" mass="9477">MVNIADSKQYKINGKAVNGKPKLTSDDECKVLRAAGNISMKTKKKVEESDDSSEEEPPKKIAKLTPSKVNKKVEESDDSSEEEPPK</sequence>
<evidence type="ECO:0000313" key="1">
    <source>
        <dbReference type="Proteomes" id="UP000887576"/>
    </source>
</evidence>
<protein>
    <submittedName>
        <fullName evidence="2">Uncharacterized protein</fullName>
    </submittedName>
</protein>
<reference evidence="2" key="1">
    <citation type="submission" date="2022-11" db="UniProtKB">
        <authorList>
            <consortium name="WormBaseParasite"/>
        </authorList>
    </citation>
    <scope>IDENTIFICATION</scope>
</reference>
<evidence type="ECO:0000313" key="2">
    <source>
        <dbReference type="WBParaSite" id="JU765_v2.g20517.t1"/>
    </source>
</evidence>
<accession>A0AC34QYN1</accession>
<name>A0AC34QYN1_9BILA</name>
<proteinExistence type="predicted"/>
<dbReference type="WBParaSite" id="JU765_v2.g20517.t1">
    <property type="protein sequence ID" value="JU765_v2.g20517.t1"/>
    <property type="gene ID" value="JU765_v2.g20517"/>
</dbReference>
<dbReference type="Proteomes" id="UP000887576">
    <property type="component" value="Unplaced"/>
</dbReference>
<organism evidence="1 2">
    <name type="scientific">Panagrolaimus sp. JU765</name>
    <dbReference type="NCBI Taxonomy" id="591449"/>
    <lineage>
        <taxon>Eukaryota</taxon>
        <taxon>Metazoa</taxon>
        <taxon>Ecdysozoa</taxon>
        <taxon>Nematoda</taxon>
        <taxon>Chromadorea</taxon>
        <taxon>Rhabditida</taxon>
        <taxon>Tylenchina</taxon>
        <taxon>Panagrolaimomorpha</taxon>
        <taxon>Panagrolaimoidea</taxon>
        <taxon>Panagrolaimidae</taxon>
        <taxon>Panagrolaimus</taxon>
    </lineage>
</organism>